<dbReference type="Proteomes" id="UP000276133">
    <property type="component" value="Unassembled WGS sequence"/>
</dbReference>
<protein>
    <submittedName>
        <fullName evidence="1">Uncharacterized protein</fullName>
    </submittedName>
</protein>
<organism evidence="1 2">
    <name type="scientific">Brachionus plicatilis</name>
    <name type="common">Marine rotifer</name>
    <name type="synonym">Brachionus muelleri</name>
    <dbReference type="NCBI Taxonomy" id="10195"/>
    <lineage>
        <taxon>Eukaryota</taxon>
        <taxon>Metazoa</taxon>
        <taxon>Spiralia</taxon>
        <taxon>Gnathifera</taxon>
        <taxon>Rotifera</taxon>
        <taxon>Eurotatoria</taxon>
        <taxon>Monogononta</taxon>
        <taxon>Pseudotrocha</taxon>
        <taxon>Ploima</taxon>
        <taxon>Brachionidae</taxon>
        <taxon>Brachionus</taxon>
    </lineage>
</organism>
<evidence type="ECO:0000313" key="2">
    <source>
        <dbReference type="Proteomes" id="UP000276133"/>
    </source>
</evidence>
<gene>
    <name evidence="1" type="ORF">BpHYR1_014492</name>
</gene>
<sequence>MGYFKFTFRLAAKESNISNIKNASDATSKKNCLQVFVMKAQTETNDSLVIKVLGSLRFVLTEDIIELKDLKEYEIGECLKCKIKIGRSNHILICELKFLDMFNERPGEIFKEVNETRLDQIVQTSSTSDEITLSSINRINDQTKIPLSKSFDSLTFKENVLWLTIRRELKKLNVGRLNNYDRPLTSKQSNEYISEKINKIYDEEINKLFGAEQNDISMQTLKEKNAAKVAVLKNLRQNL</sequence>
<reference evidence="1 2" key="1">
    <citation type="journal article" date="2018" name="Sci. Rep.">
        <title>Genomic signatures of local adaptation to the degree of environmental predictability in rotifers.</title>
        <authorList>
            <person name="Franch-Gras L."/>
            <person name="Hahn C."/>
            <person name="Garcia-Roger E.M."/>
            <person name="Carmona M.J."/>
            <person name="Serra M."/>
            <person name="Gomez A."/>
        </authorList>
    </citation>
    <scope>NUCLEOTIDE SEQUENCE [LARGE SCALE GENOMIC DNA]</scope>
    <source>
        <strain evidence="1">HYR1</strain>
    </source>
</reference>
<accession>A0A3M7QGB3</accession>
<dbReference type="AlphaFoldDB" id="A0A3M7QGB3"/>
<comment type="caution">
    <text evidence="1">The sequence shown here is derived from an EMBL/GenBank/DDBJ whole genome shotgun (WGS) entry which is preliminary data.</text>
</comment>
<proteinExistence type="predicted"/>
<name>A0A3M7QGB3_BRAPC</name>
<evidence type="ECO:0000313" key="1">
    <source>
        <dbReference type="EMBL" id="RNA10081.1"/>
    </source>
</evidence>
<keyword evidence="2" id="KW-1185">Reference proteome</keyword>
<dbReference type="EMBL" id="REGN01006307">
    <property type="protein sequence ID" value="RNA10081.1"/>
    <property type="molecule type" value="Genomic_DNA"/>
</dbReference>